<evidence type="ECO:0000259" key="4">
    <source>
        <dbReference type="Pfam" id="PF13439"/>
    </source>
</evidence>
<accession>A0ABV3P8F1</accession>
<dbReference type="EMBL" id="JBFNQN010000009">
    <property type="protein sequence ID" value="MEW9265911.1"/>
    <property type="molecule type" value="Genomic_DNA"/>
</dbReference>
<keyword evidence="6" id="KW-1185">Reference proteome</keyword>
<dbReference type="SUPFAM" id="SSF53756">
    <property type="entry name" value="UDP-Glycosyltransferase/glycogen phosphorylase"/>
    <property type="match status" value="1"/>
</dbReference>
<dbReference type="RefSeq" id="WP_367639134.1">
    <property type="nucleotide sequence ID" value="NZ_JBFNQN010000009.1"/>
</dbReference>
<organism evidence="5 6">
    <name type="scientific">Kineococcus endophyticus</name>
    <dbReference type="NCBI Taxonomy" id="1181883"/>
    <lineage>
        <taxon>Bacteria</taxon>
        <taxon>Bacillati</taxon>
        <taxon>Actinomycetota</taxon>
        <taxon>Actinomycetes</taxon>
        <taxon>Kineosporiales</taxon>
        <taxon>Kineosporiaceae</taxon>
        <taxon>Kineococcus</taxon>
    </lineage>
</organism>
<dbReference type="PANTHER" id="PTHR45947:SF3">
    <property type="entry name" value="SULFOQUINOVOSYL TRANSFERASE SQD2"/>
    <property type="match status" value="1"/>
</dbReference>
<keyword evidence="2 5" id="KW-0808">Transferase</keyword>
<feature type="domain" description="Glycosyl transferase family 1" evidence="3">
    <location>
        <begin position="207"/>
        <end position="360"/>
    </location>
</feature>
<evidence type="ECO:0000259" key="3">
    <source>
        <dbReference type="Pfam" id="PF00534"/>
    </source>
</evidence>
<dbReference type="GO" id="GO:0016757">
    <property type="term" value="F:glycosyltransferase activity"/>
    <property type="evidence" value="ECO:0007669"/>
    <property type="project" value="UniProtKB-KW"/>
</dbReference>
<keyword evidence="1 5" id="KW-0328">Glycosyltransferase</keyword>
<proteinExistence type="predicted"/>
<sequence length="384" mass="41184">MNAPAGRVDGDVAVYRRQFLNRSETFVRDHLVFLDRWRPTALTSWRQADGLEVPGVPVVEAREGDVRRKVLDRLPQRIAGTHDGRQERRLRSALRRLRPDVVHAHFGTDAAVVAPVARELGIPFVITWHGYDATVHDEVLAQSESGRTLLARREELLRDAAGTIAVSGPIARELERHGATPGSIDVIACGVDTQAVAGTPPPPDGGLLFVGRLVEKKGLGDLLDALSGLAAPPPLTVIGDGPLRARMESRAQAAGLDVRFLGVRGSDEVREQMRAAQAVVIPSRRATNGDCEGLPVVSLEAGACARPVVAYAHSGLVESVLDGTTGLLAQEGDVAGLATAIEKVSQDADLREALGRAGRDHVVRSFDIRVTTARIEAVYDRARS</sequence>
<protein>
    <submittedName>
        <fullName evidence="5">Glycosyltransferase</fullName>
        <ecNumber evidence="5">2.4.-.-</ecNumber>
    </submittedName>
</protein>
<gene>
    <name evidence="5" type="ORF">AB1207_14225</name>
</gene>
<dbReference type="Proteomes" id="UP001555826">
    <property type="component" value="Unassembled WGS sequence"/>
</dbReference>
<dbReference type="EC" id="2.4.-.-" evidence="5"/>
<dbReference type="Pfam" id="PF00534">
    <property type="entry name" value="Glycos_transf_1"/>
    <property type="match status" value="1"/>
</dbReference>
<reference evidence="5 6" key="1">
    <citation type="submission" date="2024-07" db="EMBL/GenBank/DDBJ databases">
        <authorList>
            <person name="Thanompreechachai J."/>
            <person name="Duangmal K."/>
        </authorList>
    </citation>
    <scope>NUCLEOTIDE SEQUENCE [LARGE SCALE GENOMIC DNA]</scope>
    <source>
        <strain evidence="5 6">KCTC 19886</strain>
    </source>
</reference>
<evidence type="ECO:0000313" key="5">
    <source>
        <dbReference type="EMBL" id="MEW9265911.1"/>
    </source>
</evidence>
<dbReference type="Pfam" id="PF13439">
    <property type="entry name" value="Glyco_transf_4"/>
    <property type="match status" value="1"/>
</dbReference>
<evidence type="ECO:0000256" key="2">
    <source>
        <dbReference type="ARBA" id="ARBA00022679"/>
    </source>
</evidence>
<comment type="caution">
    <text evidence="5">The sequence shown here is derived from an EMBL/GenBank/DDBJ whole genome shotgun (WGS) entry which is preliminary data.</text>
</comment>
<dbReference type="InterPro" id="IPR050194">
    <property type="entry name" value="Glycosyltransferase_grp1"/>
</dbReference>
<dbReference type="Gene3D" id="3.40.50.2000">
    <property type="entry name" value="Glycogen Phosphorylase B"/>
    <property type="match status" value="2"/>
</dbReference>
<name>A0ABV3P8F1_9ACTN</name>
<dbReference type="PANTHER" id="PTHR45947">
    <property type="entry name" value="SULFOQUINOVOSYL TRANSFERASE SQD2"/>
    <property type="match status" value="1"/>
</dbReference>
<evidence type="ECO:0000256" key="1">
    <source>
        <dbReference type="ARBA" id="ARBA00022676"/>
    </source>
</evidence>
<dbReference type="InterPro" id="IPR001296">
    <property type="entry name" value="Glyco_trans_1"/>
</dbReference>
<dbReference type="InterPro" id="IPR028098">
    <property type="entry name" value="Glyco_trans_4-like_N"/>
</dbReference>
<evidence type="ECO:0000313" key="6">
    <source>
        <dbReference type="Proteomes" id="UP001555826"/>
    </source>
</evidence>
<feature type="domain" description="Glycosyltransferase subfamily 4-like N-terminal" evidence="4">
    <location>
        <begin position="58"/>
        <end position="194"/>
    </location>
</feature>